<name>A0A455SX31_9CHLR</name>
<protein>
    <recommendedName>
        <fullName evidence="2">MalT-like TPR region domain-containing protein</fullName>
    </recommendedName>
</protein>
<dbReference type="EMBL" id="AP019377">
    <property type="protein sequence ID" value="BBH92078.1"/>
    <property type="molecule type" value="Genomic_DNA"/>
</dbReference>
<evidence type="ECO:0000313" key="1">
    <source>
        <dbReference type="EMBL" id="BBH92078.1"/>
    </source>
</evidence>
<sequence length="100" mass="11134">MGLAELLTEQARQADLLIELAQWLLRQPGRRDEGQQLCRRAEQCIALLADGPDKALLFIWLGEGLGQAELLEEAECCWHWPYVSSPRCQAGSMSSLAVIP</sequence>
<proteinExistence type="predicted"/>
<gene>
    <name evidence="1" type="ORF">KTA_02770</name>
</gene>
<reference evidence="1" key="1">
    <citation type="submission" date="2018-12" db="EMBL/GenBank/DDBJ databases">
        <title>Novel natural products biosynthetic potential of the class Ktedonobacteria.</title>
        <authorList>
            <person name="Zheng Y."/>
            <person name="Saitou A."/>
            <person name="Wang C.M."/>
            <person name="Toyoda A."/>
            <person name="Minakuchi Y."/>
            <person name="Sekiguchi Y."/>
            <person name="Ueda K."/>
            <person name="Takano H."/>
            <person name="Sakai Y."/>
            <person name="Yokota A."/>
            <person name="Yabe S."/>
        </authorList>
    </citation>
    <scope>NUCLEOTIDE SEQUENCE</scope>
    <source>
        <strain evidence="1">A3-2</strain>
    </source>
</reference>
<evidence type="ECO:0008006" key="2">
    <source>
        <dbReference type="Google" id="ProtNLM"/>
    </source>
</evidence>
<organism evidence="1">
    <name type="scientific">Thermogemmatispora argillosa</name>
    <dbReference type="NCBI Taxonomy" id="2045280"/>
    <lineage>
        <taxon>Bacteria</taxon>
        <taxon>Bacillati</taxon>
        <taxon>Chloroflexota</taxon>
        <taxon>Ktedonobacteria</taxon>
        <taxon>Thermogemmatisporales</taxon>
        <taxon>Thermogemmatisporaceae</taxon>
        <taxon>Thermogemmatispora</taxon>
    </lineage>
</organism>
<accession>A0A455SX31</accession>
<dbReference type="AlphaFoldDB" id="A0A455SX31"/>